<dbReference type="InterPro" id="IPR023210">
    <property type="entry name" value="NADP_OxRdtase_dom"/>
</dbReference>
<dbReference type="Gene3D" id="3.20.20.100">
    <property type="entry name" value="NADP-dependent oxidoreductase domain"/>
    <property type="match status" value="1"/>
</dbReference>
<dbReference type="AlphaFoldDB" id="A0A4S2H907"/>
<protein>
    <submittedName>
        <fullName evidence="2">Aldo/keto reductase</fullName>
    </submittedName>
</protein>
<dbReference type="InterPro" id="IPR036812">
    <property type="entry name" value="NAD(P)_OxRdtase_dom_sf"/>
</dbReference>
<name>A0A4S2H907_9PROT</name>
<evidence type="ECO:0000259" key="1">
    <source>
        <dbReference type="Pfam" id="PF00248"/>
    </source>
</evidence>
<feature type="domain" description="NADP-dependent oxidoreductase" evidence="1">
    <location>
        <begin position="35"/>
        <end position="152"/>
    </location>
</feature>
<dbReference type="InterPro" id="IPR053135">
    <property type="entry name" value="AKR2_Oxidoreductase"/>
</dbReference>
<proteinExistence type="predicted"/>
<dbReference type="Proteomes" id="UP000305451">
    <property type="component" value="Unassembled WGS sequence"/>
</dbReference>
<organism evidence="2 3">
    <name type="scientific">Marinicauda pacifica</name>
    <dbReference type="NCBI Taxonomy" id="1133559"/>
    <lineage>
        <taxon>Bacteria</taxon>
        <taxon>Pseudomonadati</taxon>
        <taxon>Pseudomonadota</taxon>
        <taxon>Alphaproteobacteria</taxon>
        <taxon>Maricaulales</taxon>
        <taxon>Maricaulaceae</taxon>
        <taxon>Marinicauda</taxon>
    </lineage>
</organism>
<dbReference type="Pfam" id="PF00248">
    <property type="entry name" value="Aldo_ket_red"/>
    <property type="match status" value="1"/>
</dbReference>
<dbReference type="SUPFAM" id="SSF51430">
    <property type="entry name" value="NAD(P)-linked oxidoreductase"/>
    <property type="match status" value="1"/>
</dbReference>
<gene>
    <name evidence="2" type="ORF">E5162_10350</name>
</gene>
<dbReference type="PANTHER" id="PTHR43312">
    <property type="entry name" value="D-THREO-ALDOSE 1-DEHYDROGENASE"/>
    <property type="match status" value="1"/>
</dbReference>
<evidence type="ECO:0000313" key="3">
    <source>
        <dbReference type="Proteomes" id="UP000305451"/>
    </source>
</evidence>
<dbReference type="PANTHER" id="PTHR43312:SF1">
    <property type="entry name" value="NADP-DEPENDENT OXIDOREDUCTASE DOMAIN-CONTAINING PROTEIN"/>
    <property type="match status" value="1"/>
</dbReference>
<comment type="caution">
    <text evidence="2">The sequence shown here is derived from an EMBL/GenBank/DDBJ whole genome shotgun (WGS) entry which is preliminary data.</text>
</comment>
<evidence type="ECO:0000313" key="2">
    <source>
        <dbReference type="EMBL" id="TGY92061.1"/>
    </source>
</evidence>
<keyword evidence="3" id="KW-1185">Reference proteome</keyword>
<sequence>MDIAPIPARASLGAMTDPLPTRLGFGVSGALGTPLIGADKVCALVHAAFEGGLAHFDTAPAYGAGEAERRLGLALRDLPRDALHLSTKAGILSRGLARRQRDFTPDAIEASLRASLLRLGVDGVDTLFLHGAAVQEWTPDLRRRLDDLRAAGAFVRLGAAGRGPELDAALDAGARAIMCPVHPFMDDAMKARLVRARSAGCAVFAIETSGPGRSPVTPPRRVTDLYRLARSLRALAVPGAPSRLRVPVAEGLRHALDHPHVDIALMTTTRLDHLADNLALSRA</sequence>
<accession>A0A4S2H907</accession>
<dbReference type="CDD" id="cd19095">
    <property type="entry name" value="AKR_PA4992-like"/>
    <property type="match status" value="1"/>
</dbReference>
<dbReference type="EMBL" id="SRXV01000003">
    <property type="protein sequence ID" value="TGY92061.1"/>
    <property type="molecule type" value="Genomic_DNA"/>
</dbReference>
<reference evidence="2 3" key="1">
    <citation type="journal article" date="2013" name="Int. J. Syst. Evol. Microbiol.">
        <title>Marinicauda pacifica gen. nov., sp. nov., a prosthecate alphaproteobacterium of the family Hyphomonadaceae isolated from deep seawater.</title>
        <authorList>
            <person name="Zhang X.Y."/>
            <person name="Li G.W."/>
            <person name="Wang C.S."/>
            <person name="Zhang Y.J."/>
            <person name="Xu X.W."/>
            <person name="Li H."/>
            <person name="Liu A."/>
            <person name="Liu C."/>
            <person name="Xie B.B."/>
            <person name="Qin Q.L."/>
            <person name="Xu Z."/>
            <person name="Chen X.L."/>
            <person name="Zhou B.C."/>
            <person name="Zhang Y.Z."/>
        </authorList>
    </citation>
    <scope>NUCLEOTIDE SEQUENCE [LARGE SCALE GENOMIC DNA]</scope>
    <source>
        <strain evidence="2 3">P-1 km-3</strain>
    </source>
</reference>